<proteinExistence type="predicted"/>
<organism evidence="8 9">
    <name type="scientific">Nocardioides aquaticus</name>
    <dbReference type="NCBI Taxonomy" id="160826"/>
    <lineage>
        <taxon>Bacteria</taxon>
        <taxon>Bacillati</taxon>
        <taxon>Actinomycetota</taxon>
        <taxon>Actinomycetes</taxon>
        <taxon>Propionibacteriales</taxon>
        <taxon>Nocardioidaceae</taxon>
        <taxon>Nocardioides</taxon>
    </lineage>
</organism>
<dbReference type="InterPro" id="IPR001789">
    <property type="entry name" value="Sig_transdc_resp-reg_receiver"/>
</dbReference>
<feature type="domain" description="HTH luxR-type" evidence="6">
    <location>
        <begin position="183"/>
        <end position="248"/>
    </location>
</feature>
<dbReference type="PROSITE" id="PS50043">
    <property type="entry name" value="HTH_LUXR_2"/>
    <property type="match status" value="1"/>
</dbReference>
<evidence type="ECO:0000313" key="9">
    <source>
        <dbReference type="Proteomes" id="UP000679307"/>
    </source>
</evidence>
<dbReference type="SMART" id="SM00421">
    <property type="entry name" value="HTH_LUXR"/>
    <property type="match status" value="1"/>
</dbReference>
<dbReference type="InterPro" id="IPR000792">
    <property type="entry name" value="Tscrpt_reg_LuxR_C"/>
</dbReference>
<evidence type="ECO:0000256" key="1">
    <source>
        <dbReference type="ARBA" id="ARBA00023015"/>
    </source>
</evidence>
<dbReference type="InterPro" id="IPR011006">
    <property type="entry name" value="CheY-like_superfamily"/>
</dbReference>
<keyword evidence="4" id="KW-0597">Phosphoprotein</keyword>
<dbReference type="PROSITE" id="PS50110">
    <property type="entry name" value="RESPONSE_REGULATORY"/>
    <property type="match status" value="1"/>
</dbReference>
<dbReference type="Pfam" id="PF00196">
    <property type="entry name" value="GerE"/>
    <property type="match status" value="1"/>
</dbReference>
<evidence type="ECO:0000259" key="6">
    <source>
        <dbReference type="PROSITE" id="PS50043"/>
    </source>
</evidence>
<protein>
    <submittedName>
        <fullName evidence="8">Transcriptional regulatory protein LiaR</fullName>
    </submittedName>
</protein>
<name>A0ABX8EFI0_9ACTN</name>
<dbReference type="SUPFAM" id="SSF46894">
    <property type="entry name" value="C-terminal effector domain of the bipartite response regulators"/>
    <property type="match status" value="1"/>
</dbReference>
<evidence type="ECO:0000259" key="7">
    <source>
        <dbReference type="PROSITE" id="PS50110"/>
    </source>
</evidence>
<keyword evidence="3" id="KW-0804">Transcription</keyword>
<evidence type="ECO:0000256" key="4">
    <source>
        <dbReference type="PROSITE-ProRule" id="PRU00169"/>
    </source>
</evidence>
<reference evidence="8 9" key="1">
    <citation type="submission" date="2021-05" db="EMBL/GenBank/DDBJ databases">
        <title>Complete genome of Nocardioides aquaticus KCTC 9944T isolated from meromictic and hypersaline Ekho Lake, Antarctica.</title>
        <authorList>
            <person name="Hwang K."/>
            <person name="Kim K.M."/>
            <person name="Choe H."/>
        </authorList>
    </citation>
    <scope>NUCLEOTIDE SEQUENCE [LARGE SCALE GENOMIC DNA]</scope>
    <source>
        <strain evidence="8 9">KCTC 9944</strain>
    </source>
</reference>
<evidence type="ECO:0000256" key="2">
    <source>
        <dbReference type="ARBA" id="ARBA00023125"/>
    </source>
</evidence>
<feature type="modified residue" description="4-aspartylphosphate" evidence="4">
    <location>
        <position position="94"/>
    </location>
</feature>
<accession>A0ABX8EFI0</accession>
<dbReference type="SUPFAM" id="SSF52172">
    <property type="entry name" value="CheY-like"/>
    <property type="match status" value="1"/>
</dbReference>
<feature type="domain" description="Response regulatory" evidence="7">
    <location>
        <begin position="43"/>
        <end position="161"/>
    </location>
</feature>
<dbReference type="InterPro" id="IPR016032">
    <property type="entry name" value="Sig_transdc_resp-reg_C-effctor"/>
</dbReference>
<dbReference type="PROSITE" id="PS00622">
    <property type="entry name" value="HTH_LUXR_1"/>
    <property type="match status" value="1"/>
</dbReference>
<dbReference type="Gene3D" id="3.40.50.2300">
    <property type="match status" value="1"/>
</dbReference>
<keyword evidence="9" id="KW-1185">Reference proteome</keyword>
<dbReference type="PANTHER" id="PTHR44688">
    <property type="entry name" value="DNA-BINDING TRANSCRIPTIONAL ACTIVATOR DEVR_DOSR"/>
    <property type="match status" value="1"/>
</dbReference>
<evidence type="ECO:0000256" key="3">
    <source>
        <dbReference type="ARBA" id="ARBA00023163"/>
    </source>
</evidence>
<dbReference type="CDD" id="cd06170">
    <property type="entry name" value="LuxR_C_like"/>
    <property type="match status" value="1"/>
</dbReference>
<dbReference type="RefSeq" id="WP_214058735.1">
    <property type="nucleotide sequence ID" value="NZ_BAAAHS010000012.1"/>
</dbReference>
<dbReference type="EMBL" id="CP075371">
    <property type="protein sequence ID" value="QVT79260.1"/>
    <property type="molecule type" value="Genomic_DNA"/>
</dbReference>
<keyword evidence="2" id="KW-0238">DNA-binding</keyword>
<feature type="compositionally biased region" description="Low complexity" evidence="5">
    <location>
        <begin position="21"/>
        <end position="40"/>
    </location>
</feature>
<feature type="region of interest" description="Disordered" evidence="5">
    <location>
        <begin position="1"/>
        <end position="40"/>
    </location>
</feature>
<evidence type="ECO:0000313" key="8">
    <source>
        <dbReference type="EMBL" id="QVT79260.1"/>
    </source>
</evidence>
<dbReference type="Proteomes" id="UP000679307">
    <property type="component" value="Chromosome"/>
</dbReference>
<dbReference type="PRINTS" id="PR00038">
    <property type="entry name" value="HTHLUXR"/>
</dbReference>
<dbReference type="PANTHER" id="PTHR44688:SF25">
    <property type="entry name" value="HTH LUXR-TYPE DOMAIN-CONTAINING PROTEIN"/>
    <property type="match status" value="1"/>
</dbReference>
<gene>
    <name evidence="8" type="primary">liaR_3</name>
    <name evidence="8" type="ORF">ENKNEFLB_01641</name>
</gene>
<sequence length="250" mass="27159">MTQQITRPRPERTSHPVSHLPARGAAPEPRATAATEAQRQPCRTAVLTGDELVRRGLLDVLGTYPGIELVPGDQRPESLRRLAEARQVDVVVLDLPSAEDRSAGILEVRAVKLANPELTVVLLARELPDDDVLSAVSGGVDALVSRSSRVEDLLAVMHQVVAGEPALDRHFCSAVMRALRRQHTVHGASLTTREREVLSLVALGQRNNVVARTLFISESTVKFHLRNITDKLGATNRAEVVSIAVRLGLD</sequence>
<evidence type="ECO:0000256" key="5">
    <source>
        <dbReference type="SAM" id="MobiDB-lite"/>
    </source>
</evidence>
<keyword evidence="1" id="KW-0805">Transcription regulation</keyword>